<proteinExistence type="predicted"/>
<dbReference type="EMBL" id="EQ973859">
    <property type="protein sequence ID" value="EEF41803.1"/>
    <property type="molecule type" value="Genomic_DNA"/>
</dbReference>
<evidence type="ECO:0000313" key="2">
    <source>
        <dbReference type="Proteomes" id="UP000008311"/>
    </source>
</evidence>
<sequence length="72" mass="8206">MQLLARSTVSSIRTWAVIVQESKWKTNLAFLLLLLQKPPGKVDAQVDAHRFLILYISFSGGASWQWGTHYCK</sequence>
<evidence type="ECO:0000313" key="1">
    <source>
        <dbReference type="EMBL" id="EEF41803.1"/>
    </source>
</evidence>
<dbReference type="Proteomes" id="UP000008311">
    <property type="component" value="Unassembled WGS sequence"/>
</dbReference>
<keyword evidence="2" id="KW-1185">Reference proteome</keyword>
<gene>
    <name evidence="1" type="ORF">RCOM_0670790</name>
</gene>
<dbReference type="AlphaFoldDB" id="B9S3K1"/>
<name>B9S3K1_RICCO</name>
<reference evidence="2" key="1">
    <citation type="journal article" date="2010" name="Nat. Biotechnol.">
        <title>Draft genome sequence of the oilseed species Ricinus communis.</title>
        <authorList>
            <person name="Chan A.P."/>
            <person name="Crabtree J."/>
            <person name="Zhao Q."/>
            <person name="Lorenzi H."/>
            <person name="Orvis J."/>
            <person name="Puiu D."/>
            <person name="Melake-Berhan A."/>
            <person name="Jones K.M."/>
            <person name="Redman J."/>
            <person name="Chen G."/>
            <person name="Cahoon E.B."/>
            <person name="Gedil M."/>
            <person name="Stanke M."/>
            <person name="Haas B.J."/>
            <person name="Wortman J.R."/>
            <person name="Fraser-Liggett C.M."/>
            <person name="Ravel J."/>
            <person name="Rabinowicz P.D."/>
        </authorList>
    </citation>
    <scope>NUCLEOTIDE SEQUENCE [LARGE SCALE GENOMIC DNA]</scope>
    <source>
        <strain evidence="2">cv. Hale</strain>
    </source>
</reference>
<protein>
    <submittedName>
        <fullName evidence="1">Uncharacterized protein</fullName>
    </submittedName>
</protein>
<organism evidence="1 2">
    <name type="scientific">Ricinus communis</name>
    <name type="common">Castor bean</name>
    <dbReference type="NCBI Taxonomy" id="3988"/>
    <lineage>
        <taxon>Eukaryota</taxon>
        <taxon>Viridiplantae</taxon>
        <taxon>Streptophyta</taxon>
        <taxon>Embryophyta</taxon>
        <taxon>Tracheophyta</taxon>
        <taxon>Spermatophyta</taxon>
        <taxon>Magnoliopsida</taxon>
        <taxon>eudicotyledons</taxon>
        <taxon>Gunneridae</taxon>
        <taxon>Pentapetalae</taxon>
        <taxon>rosids</taxon>
        <taxon>fabids</taxon>
        <taxon>Malpighiales</taxon>
        <taxon>Euphorbiaceae</taxon>
        <taxon>Acalyphoideae</taxon>
        <taxon>Acalypheae</taxon>
        <taxon>Ricinus</taxon>
    </lineage>
</organism>
<dbReference type="InParanoid" id="B9S3K1"/>
<accession>B9S3K1</accession>